<dbReference type="SUPFAM" id="SSF55729">
    <property type="entry name" value="Acyl-CoA N-acyltransferases (Nat)"/>
    <property type="match status" value="1"/>
</dbReference>
<feature type="domain" description="N-acetyltransferase" evidence="1">
    <location>
        <begin position="1"/>
        <end position="165"/>
    </location>
</feature>
<comment type="caution">
    <text evidence="2">The sequence shown here is derived from an EMBL/GenBank/DDBJ whole genome shotgun (WGS) entry which is preliminary data.</text>
</comment>
<dbReference type="Gene3D" id="3.40.630.30">
    <property type="match status" value="1"/>
</dbReference>
<dbReference type="EMBL" id="JBJOSA010000002">
    <property type="protein sequence ID" value="MFL8935613.1"/>
    <property type="molecule type" value="Genomic_DNA"/>
</dbReference>
<dbReference type="Pfam" id="PF00583">
    <property type="entry name" value="Acetyltransf_1"/>
    <property type="match status" value="1"/>
</dbReference>
<evidence type="ECO:0000313" key="2">
    <source>
        <dbReference type="EMBL" id="MFL8935613.1"/>
    </source>
</evidence>
<evidence type="ECO:0000313" key="3">
    <source>
        <dbReference type="Proteomes" id="UP001628668"/>
    </source>
</evidence>
<protein>
    <submittedName>
        <fullName evidence="2">GNAT family N-acetyltransferase</fullName>
    </submittedName>
</protein>
<dbReference type="Proteomes" id="UP001628668">
    <property type="component" value="Unassembled WGS sequence"/>
</dbReference>
<organism evidence="2 3">
    <name type="scientific">Rossellomorea oryzaecorticis</name>
    <dbReference type="NCBI Taxonomy" id="1396505"/>
    <lineage>
        <taxon>Bacteria</taxon>
        <taxon>Bacillati</taxon>
        <taxon>Bacillota</taxon>
        <taxon>Bacilli</taxon>
        <taxon>Bacillales</taxon>
        <taxon>Bacillaceae</taxon>
        <taxon>Rossellomorea</taxon>
    </lineage>
</organism>
<evidence type="ECO:0000259" key="1">
    <source>
        <dbReference type="PROSITE" id="PS51186"/>
    </source>
</evidence>
<dbReference type="RefSeq" id="WP_411158966.1">
    <property type="nucleotide sequence ID" value="NZ_JBJOSA010000002.1"/>
</dbReference>
<dbReference type="InterPro" id="IPR016181">
    <property type="entry name" value="Acyl_CoA_acyltransferase"/>
</dbReference>
<dbReference type="InterPro" id="IPR000182">
    <property type="entry name" value="GNAT_dom"/>
</dbReference>
<keyword evidence="3" id="KW-1185">Reference proteome</keyword>
<gene>
    <name evidence="2" type="ORF">ACKA06_02330</name>
</gene>
<sequence>MKLVPIAINSSYFVDMLNLYRLLHGSDPSEMQKQFKRHFTYPGFEGYFAIDGTKLAGFIYGYTSRDGQYYHDLLAKHLKRENMWLKDCLELAELGVHPHYRRAGIAKALTGQLLKNRKESTALLTVRKDNAGAILFYKKLNWQVIKDGFFPNTPYEYIIMGKKIQKGRVN</sequence>
<reference evidence="2 3" key="1">
    <citation type="submission" date="2024-12" db="EMBL/GenBank/DDBJ databases">
        <authorList>
            <person name="Li X."/>
            <person name="Zhang D."/>
        </authorList>
    </citation>
    <scope>NUCLEOTIDE SEQUENCE [LARGE SCALE GENOMIC DNA]</scope>
    <source>
        <strain evidence="2 3">JCM19602</strain>
    </source>
</reference>
<accession>A0ABW8VMD8</accession>
<dbReference type="CDD" id="cd04301">
    <property type="entry name" value="NAT_SF"/>
    <property type="match status" value="1"/>
</dbReference>
<proteinExistence type="predicted"/>
<dbReference type="PROSITE" id="PS51186">
    <property type="entry name" value="GNAT"/>
    <property type="match status" value="1"/>
</dbReference>
<name>A0ABW8VMD8_9BACI</name>